<proteinExistence type="predicted"/>
<dbReference type="PROSITE" id="PS51257">
    <property type="entry name" value="PROKAR_LIPOPROTEIN"/>
    <property type="match status" value="1"/>
</dbReference>
<gene>
    <name evidence="3" type="ORF">FVP77_03435</name>
</gene>
<dbReference type="EMBL" id="VRSV01000001">
    <property type="protein sequence ID" value="TXK12538.1"/>
    <property type="molecule type" value="Genomic_DNA"/>
</dbReference>
<feature type="chain" id="PRO_5022997439" evidence="2">
    <location>
        <begin position="37"/>
        <end position="218"/>
    </location>
</feature>
<evidence type="ECO:0000256" key="2">
    <source>
        <dbReference type="SAM" id="SignalP"/>
    </source>
</evidence>
<evidence type="ECO:0000313" key="3">
    <source>
        <dbReference type="EMBL" id="TXK12538.1"/>
    </source>
</evidence>
<dbReference type="Proteomes" id="UP000321034">
    <property type="component" value="Unassembled WGS sequence"/>
</dbReference>
<keyword evidence="2" id="KW-0732">Signal</keyword>
<evidence type="ECO:0000313" key="4">
    <source>
        <dbReference type="Proteomes" id="UP000321034"/>
    </source>
</evidence>
<accession>A0A5C8I086</accession>
<keyword evidence="4" id="KW-1185">Reference proteome</keyword>
<organism evidence="3 4">
    <name type="scientific">Microbacterium hatanonis</name>
    <dbReference type="NCBI Taxonomy" id="404366"/>
    <lineage>
        <taxon>Bacteria</taxon>
        <taxon>Bacillati</taxon>
        <taxon>Actinomycetota</taxon>
        <taxon>Actinomycetes</taxon>
        <taxon>Micrococcales</taxon>
        <taxon>Microbacteriaceae</taxon>
        <taxon>Microbacterium</taxon>
    </lineage>
</organism>
<sequence length="218" mass="21925">MDIDTGRSTARRARILSPLVGAVAAAALLVGCTAAAEPVPTVTETVQVPADPSPTSTVIPSPSAEAGADSSGIDGIELGTPYDDAVAAAGATPAEACPWLASTDEDGYTLTLQRAEVAEQDPPVIELVQVSASPVDLEGGPAIGPLTAEGIGVGSRMDQALAAYPDAVEIEGVGDRRYLAIESSAGAGSVFLSYTAGLDIIWALTATSLDEPPYESCA</sequence>
<dbReference type="RefSeq" id="WP_147893260.1">
    <property type="nucleotide sequence ID" value="NZ_BAAANR010000001.1"/>
</dbReference>
<dbReference type="OrthoDB" id="5065452at2"/>
<reference evidence="3 4" key="1">
    <citation type="submission" date="2019-08" db="EMBL/GenBank/DDBJ databases">
        <authorList>
            <person name="Dong K."/>
        </authorList>
    </citation>
    <scope>NUCLEOTIDE SEQUENCE [LARGE SCALE GENOMIC DNA]</scope>
    <source>
        <strain evidence="3 4">JCM14558</strain>
    </source>
</reference>
<name>A0A5C8I086_9MICO</name>
<comment type="caution">
    <text evidence="3">The sequence shown here is derived from an EMBL/GenBank/DDBJ whole genome shotgun (WGS) entry which is preliminary data.</text>
</comment>
<feature type="region of interest" description="Disordered" evidence="1">
    <location>
        <begin position="45"/>
        <end position="77"/>
    </location>
</feature>
<evidence type="ECO:0000256" key="1">
    <source>
        <dbReference type="SAM" id="MobiDB-lite"/>
    </source>
</evidence>
<feature type="signal peptide" evidence="2">
    <location>
        <begin position="1"/>
        <end position="36"/>
    </location>
</feature>
<feature type="compositionally biased region" description="Low complexity" evidence="1">
    <location>
        <begin position="45"/>
        <end position="63"/>
    </location>
</feature>
<dbReference type="AlphaFoldDB" id="A0A5C8I086"/>
<protein>
    <submittedName>
        <fullName evidence="3">Uncharacterized protein</fullName>
    </submittedName>
</protein>